<evidence type="ECO:0000259" key="1">
    <source>
        <dbReference type="PROSITE" id="PS50110"/>
    </source>
</evidence>
<feature type="domain" description="Response regulatory" evidence="1">
    <location>
        <begin position="1"/>
        <end position="96"/>
    </location>
</feature>
<dbReference type="PANTHER" id="PTHR37299">
    <property type="entry name" value="TRANSCRIPTIONAL REGULATOR-RELATED"/>
    <property type="match status" value="1"/>
</dbReference>
<dbReference type="SMART" id="SM00850">
    <property type="entry name" value="LytTR"/>
    <property type="match status" value="1"/>
</dbReference>
<sequence>MWWTSKKEINEMIDRAIKLARAEELSHKLVFMDVRMPGMDGLAAAQYLAHVEPPPAVIFCTAYDDYAVEAFSSQAIGYLLKPIRQVDLEHAISRTKRINKAQLTELQESPIFHTDGRSHIATKNRRGIDLVSIADIRLFQADHKYVTAFHSGGEALLDEALKDLETEFDGRFVRVHRNALVSIPHIEGLERNVDGQFFVRLQGLDIRPQVSRRHVSPLRKLLEQM</sequence>
<dbReference type="InterPro" id="IPR011006">
    <property type="entry name" value="CheY-like_superfamily"/>
</dbReference>
<feature type="domain" description="HTH LytTR-type" evidence="2">
    <location>
        <begin position="120"/>
        <end position="224"/>
    </location>
</feature>
<evidence type="ECO:0008006" key="4">
    <source>
        <dbReference type="Google" id="ProtNLM"/>
    </source>
</evidence>
<dbReference type="PROSITE" id="PS50110">
    <property type="entry name" value="RESPONSE_REGULATORY"/>
    <property type="match status" value="1"/>
</dbReference>
<evidence type="ECO:0000313" key="3">
    <source>
        <dbReference type="EMBL" id="KKL21839.1"/>
    </source>
</evidence>
<protein>
    <recommendedName>
        <fullName evidence="4">HTH LytTR-type domain-containing protein</fullName>
    </recommendedName>
</protein>
<dbReference type="PANTHER" id="PTHR37299:SF1">
    <property type="entry name" value="STAGE 0 SPORULATION PROTEIN A HOMOLOG"/>
    <property type="match status" value="1"/>
</dbReference>
<dbReference type="GO" id="GO:0003677">
    <property type="term" value="F:DNA binding"/>
    <property type="evidence" value="ECO:0007669"/>
    <property type="project" value="InterPro"/>
</dbReference>
<dbReference type="Gene3D" id="2.40.50.1020">
    <property type="entry name" value="LytTr DNA-binding domain"/>
    <property type="match status" value="1"/>
</dbReference>
<evidence type="ECO:0000259" key="2">
    <source>
        <dbReference type="PROSITE" id="PS50930"/>
    </source>
</evidence>
<organism evidence="3">
    <name type="scientific">marine sediment metagenome</name>
    <dbReference type="NCBI Taxonomy" id="412755"/>
    <lineage>
        <taxon>unclassified sequences</taxon>
        <taxon>metagenomes</taxon>
        <taxon>ecological metagenomes</taxon>
    </lineage>
</organism>
<dbReference type="Pfam" id="PF00072">
    <property type="entry name" value="Response_reg"/>
    <property type="match status" value="1"/>
</dbReference>
<gene>
    <name evidence="3" type="ORF">LCGC14_2441420</name>
</gene>
<dbReference type="SUPFAM" id="SSF52172">
    <property type="entry name" value="CheY-like"/>
    <property type="match status" value="1"/>
</dbReference>
<dbReference type="InterPro" id="IPR046947">
    <property type="entry name" value="LytR-like"/>
</dbReference>
<reference evidence="3" key="1">
    <citation type="journal article" date="2015" name="Nature">
        <title>Complex archaea that bridge the gap between prokaryotes and eukaryotes.</title>
        <authorList>
            <person name="Spang A."/>
            <person name="Saw J.H."/>
            <person name="Jorgensen S.L."/>
            <person name="Zaremba-Niedzwiedzka K."/>
            <person name="Martijn J."/>
            <person name="Lind A.E."/>
            <person name="van Eijk R."/>
            <person name="Schleper C."/>
            <person name="Guy L."/>
            <person name="Ettema T.J."/>
        </authorList>
    </citation>
    <scope>NUCLEOTIDE SEQUENCE</scope>
</reference>
<dbReference type="EMBL" id="LAZR01037580">
    <property type="protein sequence ID" value="KKL21839.1"/>
    <property type="molecule type" value="Genomic_DNA"/>
</dbReference>
<dbReference type="Pfam" id="PF04397">
    <property type="entry name" value="LytTR"/>
    <property type="match status" value="1"/>
</dbReference>
<name>A0A0F9BIU0_9ZZZZ</name>
<accession>A0A0F9BIU0</accession>
<dbReference type="InterPro" id="IPR007492">
    <property type="entry name" value="LytTR_DNA-bd_dom"/>
</dbReference>
<dbReference type="PROSITE" id="PS50930">
    <property type="entry name" value="HTH_LYTTR"/>
    <property type="match status" value="1"/>
</dbReference>
<comment type="caution">
    <text evidence="3">The sequence shown here is derived from an EMBL/GenBank/DDBJ whole genome shotgun (WGS) entry which is preliminary data.</text>
</comment>
<dbReference type="InterPro" id="IPR001789">
    <property type="entry name" value="Sig_transdc_resp-reg_receiver"/>
</dbReference>
<dbReference type="Gene3D" id="3.40.50.2300">
    <property type="match status" value="1"/>
</dbReference>
<dbReference type="SMART" id="SM00448">
    <property type="entry name" value="REC"/>
    <property type="match status" value="1"/>
</dbReference>
<dbReference type="GO" id="GO:0000156">
    <property type="term" value="F:phosphorelay response regulator activity"/>
    <property type="evidence" value="ECO:0007669"/>
    <property type="project" value="InterPro"/>
</dbReference>
<dbReference type="AlphaFoldDB" id="A0A0F9BIU0"/>
<proteinExistence type="predicted"/>